<dbReference type="FunFam" id="3.30.70.920:FF:000001">
    <property type="entry name" value="Transcriptional regulator, AsnC family"/>
    <property type="match status" value="1"/>
</dbReference>
<feature type="domain" description="HTH asnC-type" evidence="5">
    <location>
        <begin position="31"/>
        <end position="92"/>
    </location>
</feature>
<dbReference type="CDD" id="cd00090">
    <property type="entry name" value="HTH_ARSR"/>
    <property type="match status" value="1"/>
</dbReference>
<evidence type="ECO:0000313" key="6">
    <source>
        <dbReference type="EMBL" id="SEL98682.1"/>
    </source>
</evidence>
<keyword evidence="7" id="KW-1185">Reference proteome</keyword>
<dbReference type="GO" id="GO:0006524">
    <property type="term" value="P:alanine catabolic process"/>
    <property type="evidence" value="ECO:0007669"/>
    <property type="project" value="TreeGrafter"/>
</dbReference>
<dbReference type="PANTHER" id="PTHR30154">
    <property type="entry name" value="LEUCINE-RESPONSIVE REGULATORY PROTEIN"/>
    <property type="match status" value="1"/>
</dbReference>
<dbReference type="SUPFAM" id="SSF46785">
    <property type="entry name" value="Winged helix' DNA-binding domain"/>
    <property type="match status" value="1"/>
</dbReference>
<dbReference type="InterPro" id="IPR011008">
    <property type="entry name" value="Dimeric_a/b-barrel"/>
</dbReference>
<evidence type="ECO:0000256" key="2">
    <source>
        <dbReference type="ARBA" id="ARBA00023125"/>
    </source>
</evidence>
<evidence type="ECO:0000313" key="7">
    <source>
        <dbReference type="Proteomes" id="UP000199120"/>
    </source>
</evidence>
<dbReference type="PANTHER" id="PTHR30154:SF0">
    <property type="entry name" value="LEUCINE-RESPONSIVE REGULATORY PROTEIN"/>
    <property type="match status" value="1"/>
</dbReference>
<dbReference type="InterPro" id="IPR036388">
    <property type="entry name" value="WH-like_DNA-bd_sf"/>
</dbReference>
<dbReference type="InterPro" id="IPR019887">
    <property type="entry name" value="Tscrpt_reg_AsnC/Lrp_C"/>
</dbReference>
<accession>A0A1H7UNQ3</accession>
<evidence type="ECO:0000256" key="1">
    <source>
        <dbReference type="ARBA" id="ARBA00023015"/>
    </source>
</evidence>
<evidence type="ECO:0000256" key="3">
    <source>
        <dbReference type="ARBA" id="ARBA00023159"/>
    </source>
</evidence>
<dbReference type="Pfam" id="PF13412">
    <property type="entry name" value="HTH_24"/>
    <property type="match status" value="1"/>
</dbReference>
<dbReference type="InterPro" id="IPR019885">
    <property type="entry name" value="Tscrpt_reg_HTH_AsnC-type_CS"/>
</dbReference>
<dbReference type="STRING" id="416943.SAMN05445871_1197"/>
<proteinExistence type="predicted"/>
<evidence type="ECO:0000259" key="5">
    <source>
        <dbReference type="PROSITE" id="PS50956"/>
    </source>
</evidence>
<sequence>MLLVSVQVLLLFFSEIQQKIMRTQRQPVRSLDRLDHRILKLLQQDGRMAMKDLAEQVGLSVTPCIERVKRMERDGVITGYYARVNPAVLGAALLVFVEITLDHKSGNMFDQFRREVQKIPEVLECHLVSGDFDYLIKARIGEMADYRKLLGDILLQLPGAVQSKSYVVMEEIKETLTIAVGD</sequence>
<dbReference type="AlphaFoldDB" id="A0A1H7UNQ3"/>
<dbReference type="InterPro" id="IPR019888">
    <property type="entry name" value="Tscrpt_reg_AsnC-like"/>
</dbReference>
<dbReference type="SMART" id="SM00344">
    <property type="entry name" value="HTH_ASNC"/>
    <property type="match status" value="1"/>
</dbReference>
<dbReference type="Proteomes" id="UP000199120">
    <property type="component" value="Unassembled WGS sequence"/>
</dbReference>
<dbReference type="InterPro" id="IPR036390">
    <property type="entry name" value="WH_DNA-bd_sf"/>
</dbReference>
<name>A0A1H7UNQ3_9BURK</name>
<organism evidence="6 7">
    <name type="scientific">Paraburkholderia caballeronis</name>
    <dbReference type="NCBI Taxonomy" id="416943"/>
    <lineage>
        <taxon>Bacteria</taxon>
        <taxon>Pseudomonadati</taxon>
        <taxon>Pseudomonadota</taxon>
        <taxon>Betaproteobacteria</taxon>
        <taxon>Burkholderiales</taxon>
        <taxon>Burkholderiaceae</taxon>
        <taxon>Paraburkholderia</taxon>
    </lineage>
</organism>
<dbReference type="GO" id="GO:0043565">
    <property type="term" value="F:sequence-specific DNA binding"/>
    <property type="evidence" value="ECO:0007669"/>
    <property type="project" value="InterPro"/>
</dbReference>
<keyword evidence="1" id="KW-0805">Transcription regulation</keyword>
<keyword evidence="4" id="KW-0804">Transcription</keyword>
<dbReference type="SUPFAM" id="SSF54909">
    <property type="entry name" value="Dimeric alpha+beta barrel"/>
    <property type="match status" value="1"/>
</dbReference>
<gene>
    <name evidence="6" type="ORF">SAMN05192542_12029</name>
</gene>
<dbReference type="EMBL" id="FOAJ01000020">
    <property type="protein sequence ID" value="SEL98682.1"/>
    <property type="molecule type" value="Genomic_DNA"/>
</dbReference>
<dbReference type="GO" id="GO:0043201">
    <property type="term" value="P:response to L-leucine"/>
    <property type="evidence" value="ECO:0007669"/>
    <property type="project" value="TreeGrafter"/>
</dbReference>
<dbReference type="InterPro" id="IPR011991">
    <property type="entry name" value="ArsR-like_HTH"/>
</dbReference>
<dbReference type="PRINTS" id="PR00033">
    <property type="entry name" value="HTHASNC"/>
</dbReference>
<dbReference type="Gene3D" id="3.30.70.920">
    <property type="match status" value="1"/>
</dbReference>
<dbReference type="InterPro" id="IPR000485">
    <property type="entry name" value="AsnC-type_HTH_dom"/>
</dbReference>
<dbReference type="Gene3D" id="1.10.10.10">
    <property type="entry name" value="Winged helix-like DNA-binding domain superfamily/Winged helix DNA-binding domain"/>
    <property type="match status" value="1"/>
</dbReference>
<protein>
    <submittedName>
        <fullName evidence="6">Transcriptional regulator, AsnC family</fullName>
    </submittedName>
</protein>
<dbReference type="GO" id="GO:0006355">
    <property type="term" value="P:regulation of DNA-templated transcription"/>
    <property type="evidence" value="ECO:0007669"/>
    <property type="project" value="UniProtKB-ARBA"/>
</dbReference>
<dbReference type="Pfam" id="PF01037">
    <property type="entry name" value="AsnC_trans_reg"/>
    <property type="match status" value="1"/>
</dbReference>
<keyword evidence="3" id="KW-0010">Activator</keyword>
<dbReference type="PROSITE" id="PS50956">
    <property type="entry name" value="HTH_ASNC_2"/>
    <property type="match status" value="1"/>
</dbReference>
<dbReference type="PROSITE" id="PS00519">
    <property type="entry name" value="HTH_ASNC_1"/>
    <property type="match status" value="1"/>
</dbReference>
<evidence type="ECO:0000256" key="4">
    <source>
        <dbReference type="ARBA" id="ARBA00023163"/>
    </source>
</evidence>
<reference evidence="7" key="1">
    <citation type="submission" date="2016-10" db="EMBL/GenBank/DDBJ databases">
        <authorList>
            <person name="Varghese N."/>
            <person name="Submissions S."/>
        </authorList>
    </citation>
    <scope>NUCLEOTIDE SEQUENCE [LARGE SCALE GENOMIC DNA]</scope>
    <source>
        <strain evidence="7">LMG 26416</strain>
    </source>
</reference>
<keyword evidence="2" id="KW-0238">DNA-binding</keyword>
<dbReference type="GO" id="GO:0005829">
    <property type="term" value="C:cytosol"/>
    <property type="evidence" value="ECO:0007669"/>
    <property type="project" value="TreeGrafter"/>
</dbReference>